<dbReference type="InterPro" id="IPR036875">
    <property type="entry name" value="Znf_CCHC_sf"/>
</dbReference>
<evidence type="ECO:0000313" key="5">
    <source>
        <dbReference type="Proteomes" id="UP000191342"/>
    </source>
</evidence>
<organism evidence="4 5">
    <name type="scientific">Penicillium flavigenum</name>
    <dbReference type="NCBI Taxonomy" id="254877"/>
    <lineage>
        <taxon>Eukaryota</taxon>
        <taxon>Fungi</taxon>
        <taxon>Dikarya</taxon>
        <taxon>Ascomycota</taxon>
        <taxon>Pezizomycotina</taxon>
        <taxon>Eurotiomycetes</taxon>
        <taxon>Eurotiomycetidae</taxon>
        <taxon>Eurotiales</taxon>
        <taxon>Aspergillaceae</taxon>
        <taxon>Penicillium</taxon>
    </lineage>
</organism>
<dbReference type="SMART" id="SM00343">
    <property type="entry name" value="ZnF_C2HC"/>
    <property type="match status" value="1"/>
</dbReference>
<reference evidence="5" key="1">
    <citation type="journal article" date="2017" name="Nat. Microbiol.">
        <title>Global analysis of biosynthetic gene clusters reveals vast potential of secondary metabolite production in Penicillium species.</title>
        <authorList>
            <person name="Nielsen J.C."/>
            <person name="Grijseels S."/>
            <person name="Prigent S."/>
            <person name="Ji B."/>
            <person name="Dainat J."/>
            <person name="Nielsen K.F."/>
            <person name="Frisvad J.C."/>
            <person name="Workman M."/>
            <person name="Nielsen J."/>
        </authorList>
    </citation>
    <scope>NUCLEOTIDE SEQUENCE [LARGE SCALE GENOMIC DNA]</scope>
    <source>
        <strain evidence="5">IBT 14082</strain>
    </source>
</reference>
<dbReference type="PROSITE" id="PS50158">
    <property type="entry name" value="ZF_CCHC"/>
    <property type="match status" value="1"/>
</dbReference>
<dbReference type="Gene3D" id="3.60.21.10">
    <property type="match status" value="1"/>
</dbReference>
<keyword evidence="5" id="KW-1185">Reference proteome</keyword>
<dbReference type="AlphaFoldDB" id="A0A1V6TAG7"/>
<dbReference type="InterPro" id="IPR004843">
    <property type="entry name" value="Calcineurin-like_PHP"/>
</dbReference>
<dbReference type="Proteomes" id="UP000191342">
    <property type="component" value="Unassembled WGS sequence"/>
</dbReference>
<accession>A0A1V6TAG7</accession>
<dbReference type="SUPFAM" id="SSF56300">
    <property type="entry name" value="Metallo-dependent phosphatases"/>
    <property type="match status" value="1"/>
</dbReference>
<sequence length="387" mass="41893">MSTFQVLSDLHLENPSAYDVFKISPKAPYLALLGDIGVVKDAGFLTFIETQLRQFQIVFFLLGNHEPYYSNWEETKQVLYQFSASVNRRRSTQQDGHSGTMGSFVFLDQTRYDISPEVTVLGCTLFSRVSEAHKEHVSYGLNDFYHIKDWTVDDHTAAHEADLGWLNGQVSHITASDPHRKIVVFTHHSPVTQDRRALDPRHVNSSLSSGFASDLSGQEYEPLLVVRGRGGGGGGVKKETRTCYFCKQRGHLRAKCPAALAVMGLVQLCRADGTLTESFEPPPLGARSYHQAPAGQNVLPRANAGRGAADNVARPGNASPAAGQAAPGPANVAPGPINVGPAPAIPAVRPRPAATSSVLCVQLAWSMEDGHSSSDHLCSACSSYMVR</sequence>
<proteinExistence type="predicted"/>
<evidence type="ECO:0000313" key="4">
    <source>
        <dbReference type="EMBL" id="OQE23347.1"/>
    </source>
</evidence>
<feature type="region of interest" description="Disordered" evidence="2">
    <location>
        <begin position="306"/>
        <end position="334"/>
    </location>
</feature>
<dbReference type="GO" id="GO:0016787">
    <property type="term" value="F:hydrolase activity"/>
    <property type="evidence" value="ECO:0007669"/>
    <property type="project" value="InterPro"/>
</dbReference>
<dbReference type="PANTHER" id="PTHR37844:SF2">
    <property type="entry name" value="SER_THR PROTEIN PHOSPHATASE SUPERFAMILY (AFU_ORTHOLOGUE AFUA_1G14840)"/>
    <property type="match status" value="1"/>
</dbReference>
<dbReference type="GO" id="GO:0008270">
    <property type="term" value="F:zinc ion binding"/>
    <property type="evidence" value="ECO:0007669"/>
    <property type="project" value="UniProtKB-KW"/>
</dbReference>
<dbReference type="OrthoDB" id="550558at2759"/>
<dbReference type="Pfam" id="PF00149">
    <property type="entry name" value="Metallophos"/>
    <property type="match status" value="1"/>
</dbReference>
<comment type="caution">
    <text evidence="4">The sequence shown here is derived from an EMBL/GenBank/DDBJ whole genome shotgun (WGS) entry which is preliminary data.</text>
</comment>
<dbReference type="PANTHER" id="PTHR37844">
    <property type="entry name" value="SER/THR PROTEIN PHOSPHATASE SUPERFAMILY (AFU_ORTHOLOGUE AFUA_1G14840)"/>
    <property type="match status" value="1"/>
</dbReference>
<name>A0A1V6TAG7_9EURO</name>
<feature type="compositionally biased region" description="Low complexity" evidence="2">
    <location>
        <begin position="315"/>
        <end position="334"/>
    </location>
</feature>
<feature type="domain" description="CCHC-type" evidence="3">
    <location>
        <begin position="243"/>
        <end position="257"/>
    </location>
</feature>
<keyword evidence="1" id="KW-0479">Metal-binding</keyword>
<evidence type="ECO:0000259" key="3">
    <source>
        <dbReference type="PROSITE" id="PS50158"/>
    </source>
</evidence>
<keyword evidence="1" id="KW-0862">Zinc</keyword>
<evidence type="ECO:0000256" key="1">
    <source>
        <dbReference type="PROSITE-ProRule" id="PRU00047"/>
    </source>
</evidence>
<dbReference type="InterPro" id="IPR001878">
    <property type="entry name" value="Znf_CCHC"/>
</dbReference>
<keyword evidence="1" id="KW-0863">Zinc-finger</keyword>
<dbReference type="InterPro" id="IPR029052">
    <property type="entry name" value="Metallo-depent_PP-like"/>
</dbReference>
<protein>
    <recommendedName>
        <fullName evidence="3">CCHC-type domain-containing protein</fullName>
    </recommendedName>
</protein>
<gene>
    <name evidence="4" type="ORF">PENFLA_c011G04654</name>
</gene>
<dbReference type="SUPFAM" id="SSF57756">
    <property type="entry name" value="Retrovirus zinc finger-like domains"/>
    <property type="match status" value="1"/>
</dbReference>
<evidence type="ECO:0000256" key="2">
    <source>
        <dbReference type="SAM" id="MobiDB-lite"/>
    </source>
</evidence>
<dbReference type="GO" id="GO:0003676">
    <property type="term" value="F:nucleic acid binding"/>
    <property type="evidence" value="ECO:0007669"/>
    <property type="project" value="InterPro"/>
</dbReference>
<dbReference type="EMBL" id="MLQL01000011">
    <property type="protein sequence ID" value="OQE23347.1"/>
    <property type="molecule type" value="Genomic_DNA"/>
</dbReference>